<feature type="transmembrane region" description="Helical" evidence="1">
    <location>
        <begin position="18"/>
        <end position="39"/>
    </location>
</feature>
<evidence type="ECO:0000256" key="1">
    <source>
        <dbReference type="SAM" id="Phobius"/>
    </source>
</evidence>
<sequence>MAYDDFAKDVLRTYFEPYFLILMGLSIVVINLISMAFYLQLPKDSSRFGMLFTLLHTQIIYGLLVAGFNIRRPVPEGLRAEITPNLRYSLVFLLTTILSRLVVSISSSFLALDRVFVMCMPMKYSVSKVSLKLSLVATLVNFFVLVGFYGVALGASEADGALGALLMNSAFYLETFVFTTLTIVETILYVVFILRLHFYMKSVNKTLKDDATVSVNRIVLMQMTSHTLLSTIPTTLLTLKFAFKIGPPWVAYLHPYIQMLFAVGVLVTSIFALKRLKPKKAANNKLFVARSVATDVR</sequence>
<accession>A0A4U5PAC0</accession>
<feature type="transmembrane region" description="Helical" evidence="1">
    <location>
        <begin position="255"/>
        <end position="273"/>
    </location>
</feature>
<keyword evidence="1" id="KW-1133">Transmembrane helix</keyword>
<feature type="transmembrane region" description="Helical" evidence="1">
    <location>
        <begin position="175"/>
        <end position="198"/>
    </location>
</feature>
<organism evidence="2 3">
    <name type="scientific">Steinernema carpocapsae</name>
    <name type="common">Entomopathogenic nematode</name>
    <dbReference type="NCBI Taxonomy" id="34508"/>
    <lineage>
        <taxon>Eukaryota</taxon>
        <taxon>Metazoa</taxon>
        <taxon>Ecdysozoa</taxon>
        <taxon>Nematoda</taxon>
        <taxon>Chromadorea</taxon>
        <taxon>Rhabditida</taxon>
        <taxon>Tylenchina</taxon>
        <taxon>Panagrolaimomorpha</taxon>
        <taxon>Strongyloidoidea</taxon>
        <taxon>Steinernematidae</taxon>
        <taxon>Steinernema</taxon>
    </lineage>
</organism>
<keyword evidence="1" id="KW-0812">Transmembrane</keyword>
<feature type="transmembrane region" description="Helical" evidence="1">
    <location>
        <begin position="133"/>
        <end position="155"/>
    </location>
</feature>
<proteinExistence type="predicted"/>
<feature type="transmembrane region" description="Helical" evidence="1">
    <location>
        <begin position="219"/>
        <end position="243"/>
    </location>
</feature>
<reference evidence="2 3" key="1">
    <citation type="journal article" date="2015" name="Genome Biol.">
        <title>Comparative genomics of Steinernema reveals deeply conserved gene regulatory networks.</title>
        <authorList>
            <person name="Dillman A.R."/>
            <person name="Macchietto M."/>
            <person name="Porter C.F."/>
            <person name="Rogers A."/>
            <person name="Williams B."/>
            <person name="Antoshechkin I."/>
            <person name="Lee M.M."/>
            <person name="Goodwin Z."/>
            <person name="Lu X."/>
            <person name="Lewis E.E."/>
            <person name="Goodrich-Blair H."/>
            <person name="Stock S.P."/>
            <person name="Adams B.J."/>
            <person name="Sternberg P.W."/>
            <person name="Mortazavi A."/>
        </authorList>
    </citation>
    <scope>NUCLEOTIDE SEQUENCE [LARGE SCALE GENOMIC DNA]</scope>
    <source>
        <strain evidence="2 3">ALL</strain>
    </source>
</reference>
<name>A0A4U5PAC0_STECR</name>
<dbReference type="Proteomes" id="UP000298663">
    <property type="component" value="Unassembled WGS sequence"/>
</dbReference>
<gene>
    <name evidence="2" type="ORF">L596_007703</name>
</gene>
<protein>
    <recommendedName>
        <fullName evidence="4">G-protein coupled receptors family 1 profile domain-containing protein</fullName>
    </recommendedName>
</protein>
<evidence type="ECO:0008006" key="4">
    <source>
        <dbReference type="Google" id="ProtNLM"/>
    </source>
</evidence>
<evidence type="ECO:0000313" key="2">
    <source>
        <dbReference type="EMBL" id="TKR93206.1"/>
    </source>
</evidence>
<feature type="transmembrane region" description="Helical" evidence="1">
    <location>
        <begin position="90"/>
        <end position="112"/>
    </location>
</feature>
<evidence type="ECO:0000313" key="3">
    <source>
        <dbReference type="Proteomes" id="UP000298663"/>
    </source>
</evidence>
<feature type="transmembrane region" description="Helical" evidence="1">
    <location>
        <begin position="51"/>
        <end position="70"/>
    </location>
</feature>
<reference evidence="2 3" key="2">
    <citation type="journal article" date="2019" name="G3 (Bethesda)">
        <title>Hybrid Assembly of the Genome of the Entomopathogenic Nematode Steinernema carpocapsae Identifies the X-Chromosome.</title>
        <authorList>
            <person name="Serra L."/>
            <person name="Macchietto M."/>
            <person name="Macias-Munoz A."/>
            <person name="McGill C.J."/>
            <person name="Rodriguez I.M."/>
            <person name="Rodriguez B."/>
            <person name="Murad R."/>
            <person name="Mortazavi A."/>
        </authorList>
    </citation>
    <scope>NUCLEOTIDE SEQUENCE [LARGE SCALE GENOMIC DNA]</scope>
    <source>
        <strain evidence="2 3">ALL</strain>
    </source>
</reference>
<comment type="caution">
    <text evidence="2">The sequence shown here is derived from an EMBL/GenBank/DDBJ whole genome shotgun (WGS) entry which is preliminary data.</text>
</comment>
<dbReference type="AlphaFoldDB" id="A0A4U5PAC0"/>
<dbReference type="EMBL" id="AZBU02000002">
    <property type="protein sequence ID" value="TKR93206.1"/>
    <property type="molecule type" value="Genomic_DNA"/>
</dbReference>
<keyword evidence="1" id="KW-0472">Membrane</keyword>
<keyword evidence="3" id="KW-1185">Reference proteome</keyword>